<organism evidence="1 2">
    <name type="scientific">Araneus ventricosus</name>
    <name type="common">Orbweaver spider</name>
    <name type="synonym">Epeira ventricosa</name>
    <dbReference type="NCBI Taxonomy" id="182803"/>
    <lineage>
        <taxon>Eukaryota</taxon>
        <taxon>Metazoa</taxon>
        <taxon>Ecdysozoa</taxon>
        <taxon>Arthropoda</taxon>
        <taxon>Chelicerata</taxon>
        <taxon>Arachnida</taxon>
        <taxon>Araneae</taxon>
        <taxon>Araneomorphae</taxon>
        <taxon>Entelegynae</taxon>
        <taxon>Araneoidea</taxon>
        <taxon>Araneidae</taxon>
        <taxon>Araneus</taxon>
    </lineage>
</organism>
<gene>
    <name evidence="1" type="ORF">AVEN_271503_1</name>
</gene>
<dbReference type="EMBL" id="BGPR01002567">
    <property type="protein sequence ID" value="GBM75593.1"/>
    <property type="molecule type" value="Genomic_DNA"/>
</dbReference>
<sequence length="9" mass="1047">ALLDSLFLR</sequence>
<proteinExistence type="predicted"/>
<name>A0A4Y2ID18_ARAVE</name>
<evidence type="ECO:0000313" key="2">
    <source>
        <dbReference type="Proteomes" id="UP000499080"/>
    </source>
</evidence>
<feature type="non-terminal residue" evidence="1">
    <location>
        <position position="1"/>
    </location>
</feature>
<evidence type="ECO:0000313" key="1">
    <source>
        <dbReference type="EMBL" id="GBM75593.1"/>
    </source>
</evidence>
<accession>A0A4Y2ID18</accession>
<protein>
    <submittedName>
        <fullName evidence="1">Uncharacterized protein</fullName>
    </submittedName>
</protein>
<keyword evidence="2" id="KW-1185">Reference proteome</keyword>
<dbReference type="Proteomes" id="UP000499080">
    <property type="component" value="Unassembled WGS sequence"/>
</dbReference>
<reference evidence="1 2" key="1">
    <citation type="journal article" date="2019" name="Sci. Rep.">
        <title>Orb-weaving spider Araneus ventricosus genome elucidates the spidroin gene catalogue.</title>
        <authorList>
            <person name="Kono N."/>
            <person name="Nakamura H."/>
            <person name="Ohtoshi R."/>
            <person name="Moran D.A.P."/>
            <person name="Shinohara A."/>
            <person name="Yoshida Y."/>
            <person name="Fujiwara M."/>
            <person name="Mori M."/>
            <person name="Tomita M."/>
            <person name="Arakawa K."/>
        </authorList>
    </citation>
    <scope>NUCLEOTIDE SEQUENCE [LARGE SCALE GENOMIC DNA]</scope>
</reference>
<comment type="caution">
    <text evidence="1">The sequence shown here is derived from an EMBL/GenBank/DDBJ whole genome shotgun (WGS) entry which is preliminary data.</text>
</comment>